<feature type="domain" description="Glycosyl transferase family 1" evidence="2">
    <location>
        <begin position="273"/>
        <end position="413"/>
    </location>
</feature>
<evidence type="ECO:0000259" key="2">
    <source>
        <dbReference type="Pfam" id="PF00534"/>
    </source>
</evidence>
<dbReference type="EMBL" id="CP011371">
    <property type="protein sequence ID" value="AKJ27925.1"/>
    <property type="molecule type" value="Genomic_DNA"/>
</dbReference>
<dbReference type="Pfam" id="PF13439">
    <property type="entry name" value="Glyco_transf_4"/>
    <property type="match status" value="1"/>
</dbReference>
<dbReference type="Pfam" id="PF00534">
    <property type="entry name" value="Glycos_transf_1"/>
    <property type="match status" value="1"/>
</dbReference>
<sequence length="448" mass="49675">MTVVGRPEGHDHVMPLPGQRPMAGMSRVATAGAAPSSPTPPGTGPTSHQERGRGAPQLQRVLFVHNGYRVRGGEDSVVDSEIELLRQRGHEVIEYRRHNDEIGAGSKLSLLRDTIWSPRSHADVRRLIREQQVDVVHVHNTLPLVSPAVYWAAAAESVPVVQTLHNFRLMCPQALFLREERVCEDCVGHVPWRAVRHRCYRDSTVQSAVVAGMLTTHRMLGTYRDKVTRYIALNEFCRTKFIEGGLPADRIVLKPNFVDLPPQDVAERRQGGLFVGRLSKEKGLSVLSEAAKRLPQPNITVIGGGELEPEARAAFGERMVGFKPLPEILALMSAASYLVIPSIWYENFPRTIVEAYACGLPVIASRLGALPEIVVEGHSGLLFDPGSPQDLADKLAWAEAHPHEMRQMGHNARALYERLYTPQRNYERLIEIYAEARQAVPGRAAQAA</sequence>
<dbReference type="InterPro" id="IPR001296">
    <property type="entry name" value="Glyco_trans_1"/>
</dbReference>
<accession>A0A0G3BN00</accession>
<dbReference type="PANTHER" id="PTHR45947:SF13">
    <property type="entry name" value="TRANSFERASE"/>
    <property type="match status" value="1"/>
</dbReference>
<proteinExistence type="predicted"/>
<protein>
    <submittedName>
        <fullName evidence="4">Glycosyltransferase</fullName>
    </submittedName>
</protein>
<feature type="region of interest" description="Disordered" evidence="1">
    <location>
        <begin position="1"/>
        <end position="54"/>
    </location>
</feature>
<dbReference type="KEGG" id="pbh:AAW51_1234"/>
<dbReference type="RefSeq" id="WP_238947773.1">
    <property type="nucleotide sequence ID" value="NZ_CP011371.1"/>
</dbReference>
<dbReference type="PATRIC" id="fig|413882.6.peg.1297"/>
<evidence type="ECO:0000256" key="1">
    <source>
        <dbReference type="SAM" id="MobiDB-lite"/>
    </source>
</evidence>
<evidence type="ECO:0000313" key="4">
    <source>
        <dbReference type="EMBL" id="AKJ27925.1"/>
    </source>
</evidence>
<keyword evidence="5" id="KW-1185">Reference proteome</keyword>
<dbReference type="Proteomes" id="UP000035352">
    <property type="component" value="Chromosome"/>
</dbReference>
<dbReference type="InterPro" id="IPR050194">
    <property type="entry name" value="Glycosyltransferase_grp1"/>
</dbReference>
<dbReference type="SUPFAM" id="SSF53756">
    <property type="entry name" value="UDP-Glycosyltransferase/glycogen phosphorylase"/>
    <property type="match status" value="1"/>
</dbReference>
<evidence type="ECO:0000259" key="3">
    <source>
        <dbReference type="Pfam" id="PF13439"/>
    </source>
</evidence>
<keyword evidence="4" id="KW-0808">Transferase</keyword>
<dbReference type="GO" id="GO:0016757">
    <property type="term" value="F:glycosyltransferase activity"/>
    <property type="evidence" value="ECO:0007669"/>
    <property type="project" value="InterPro"/>
</dbReference>
<reference evidence="4 5" key="1">
    <citation type="submission" date="2015-05" db="EMBL/GenBank/DDBJ databases">
        <authorList>
            <person name="Tang B."/>
            <person name="Yu Y."/>
        </authorList>
    </citation>
    <scope>NUCLEOTIDE SEQUENCE [LARGE SCALE GENOMIC DNA]</scope>
    <source>
        <strain evidence="4 5">DSM 7029</strain>
    </source>
</reference>
<dbReference type="CDD" id="cd03801">
    <property type="entry name" value="GT4_PimA-like"/>
    <property type="match status" value="1"/>
</dbReference>
<name>A0A0G3BN00_9BURK</name>
<dbReference type="STRING" id="413882.AAW51_1234"/>
<gene>
    <name evidence="4" type="ORF">AAW51_1234</name>
</gene>
<dbReference type="Gene3D" id="3.40.50.2000">
    <property type="entry name" value="Glycogen Phosphorylase B"/>
    <property type="match status" value="2"/>
</dbReference>
<dbReference type="AlphaFoldDB" id="A0A0G3BN00"/>
<organism evidence="4 5">
    <name type="scientific">Caldimonas brevitalea</name>
    <dbReference type="NCBI Taxonomy" id="413882"/>
    <lineage>
        <taxon>Bacteria</taxon>
        <taxon>Pseudomonadati</taxon>
        <taxon>Pseudomonadota</taxon>
        <taxon>Betaproteobacteria</taxon>
        <taxon>Burkholderiales</taxon>
        <taxon>Sphaerotilaceae</taxon>
        <taxon>Caldimonas</taxon>
    </lineage>
</organism>
<dbReference type="InterPro" id="IPR028098">
    <property type="entry name" value="Glyco_trans_4-like_N"/>
</dbReference>
<feature type="domain" description="Glycosyltransferase subfamily 4-like N-terminal" evidence="3">
    <location>
        <begin position="72"/>
        <end position="260"/>
    </location>
</feature>
<dbReference type="PANTHER" id="PTHR45947">
    <property type="entry name" value="SULFOQUINOVOSYL TRANSFERASE SQD2"/>
    <property type="match status" value="1"/>
</dbReference>
<evidence type="ECO:0000313" key="5">
    <source>
        <dbReference type="Proteomes" id="UP000035352"/>
    </source>
</evidence>